<feature type="compositionally biased region" description="Pro residues" evidence="1">
    <location>
        <begin position="223"/>
        <end position="237"/>
    </location>
</feature>
<feature type="compositionally biased region" description="Pro residues" evidence="1">
    <location>
        <begin position="186"/>
        <end position="214"/>
    </location>
</feature>
<evidence type="ECO:0000313" key="3">
    <source>
        <dbReference type="EMBL" id="ODP28297.1"/>
    </source>
</evidence>
<dbReference type="InterPro" id="IPR017115">
    <property type="entry name" value="Tellurite_resistance_TerA"/>
</dbReference>
<dbReference type="CDD" id="cd06974">
    <property type="entry name" value="TerD_like"/>
    <property type="match status" value="2"/>
</dbReference>
<comment type="caution">
    <text evidence="3">The sequence shown here is derived from an EMBL/GenBank/DDBJ whole genome shotgun (WGS) entry which is preliminary data.</text>
</comment>
<protein>
    <submittedName>
        <fullName evidence="3">General stress protein 16U</fullName>
    </submittedName>
</protein>
<dbReference type="Gene3D" id="2.60.60.30">
    <property type="entry name" value="sav2460 like domains"/>
    <property type="match status" value="2"/>
</dbReference>
<dbReference type="InterPro" id="IPR051324">
    <property type="entry name" value="Stress/Tellurium_Resist"/>
</dbReference>
<reference evidence="3 4" key="1">
    <citation type="submission" date="2016-08" db="EMBL/GenBank/DDBJ databases">
        <title>Genome sequencing of Paenibacillus sp. TI45-13ar, isolated from Korean traditional nuruk.</title>
        <authorList>
            <person name="Kim S.-J."/>
        </authorList>
    </citation>
    <scope>NUCLEOTIDE SEQUENCE [LARGE SCALE GENOMIC DNA]</scope>
    <source>
        <strain evidence="3 4">TI45-13ar</strain>
    </source>
</reference>
<evidence type="ECO:0000313" key="4">
    <source>
        <dbReference type="Proteomes" id="UP000094578"/>
    </source>
</evidence>
<sequence>MSVAIVKGQKTDITKTTPGLQQLIISLGWEAPASLELDTSAFLLQQNGKVKSDNDLIFYGNPGNSFITYVENATGSDARQFKVNVGAIPQDIQKIAVTLTIYNSDKPTENFSQVNRTYLRCTNEATGAEIFRYDIDSQFSSETAIVVGELYRYQTEWKFAAVGAGYFGGLKELCGSYGVEVEDTPAPTPPPTPPVPPKPVSPPPPPPAPAPIPAKPMNLNRPSTPPPAPPAPTPAPTPSVNLNLSKIELKKKGDVINLQKKSGGTLGELLINLNWNRQEKKGLFKRSSGVDLDLGCLYELQDGDKGVVQALGNSFGSLTNWPFVALDGDDRTGAIAGGENMRINGNKISEIKRILVFSFIYEGITRWTDADGVVTISQQNGPDIIVRLDEADNRSPMCAIAMIQNVGNETFSIEKLVQYFKGHSDMDRAFNWGMRWKAGSKD</sequence>
<dbReference type="PANTHER" id="PTHR32097:SF3">
    <property type="entry name" value="TELLURITE RESISTANCE PROTEIN"/>
    <property type="match status" value="1"/>
</dbReference>
<feature type="region of interest" description="Disordered" evidence="1">
    <location>
        <begin position="181"/>
        <end position="240"/>
    </location>
</feature>
<dbReference type="STRING" id="1886670.PTI45_02287"/>
<dbReference type="PRINTS" id="PR01217">
    <property type="entry name" value="PRICHEXTENSN"/>
</dbReference>
<evidence type="ECO:0000256" key="1">
    <source>
        <dbReference type="SAM" id="MobiDB-lite"/>
    </source>
</evidence>
<dbReference type="PANTHER" id="PTHR32097">
    <property type="entry name" value="CAMP-BINDING PROTEIN 1-RELATED"/>
    <property type="match status" value="1"/>
</dbReference>
<dbReference type="Proteomes" id="UP000094578">
    <property type="component" value="Unassembled WGS sequence"/>
</dbReference>
<dbReference type="EMBL" id="MDER01000039">
    <property type="protein sequence ID" value="ODP28297.1"/>
    <property type="molecule type" value="Genomic_DNA"/>
</dbReference>
<organism evidence="3 4">
    <name type="scientific">Paenibacillus nuruki</name>
    <dbReference type="NCBI Taxonomy" id="1886670"/>
    <lineage>
        <taxon>Bacteria</taxon>
        <taxon>Bacillati</taxon>
        <taxon>Bacillota</taxon>
        <taxon>Bacilli</taxon>
        <taxon>Bacillales</taxon>
        <taxon>Paenibacillaceae</taxon>
        <taxon>Paenibacillus</taxon>
    </lineage>
</organism>
<proteinExistence type="predicted"/>
<feature type="domain" description="TerD" evidence="2">
    <location>
        <begin position="1"/>
        <end position="177"/>
    </location>
</feature>
<dbReference type="AlphaFoldDB" id="A0A1E3L3B4"/>
<dbReference type="RefSeq" id="WP_069327708.1">
    <property type="nucleotide sequence ID" value="NZ_MDER01000039.1"/>
</dbReference>
<dbReference type="Pfam" id="PF02342">
    <property type="entry name" value="TerD"/>
    <property type="match status" value="1"/>
</dbReference>
<accession>A0A1E3L3B4</accession>
<dbReference type="PATRIC" id="fig|1886670.3.peg.2327"/>
<keyword evidence="4" id="KW-1185">Reference proteome</keyword>
<dbReference type="PIRSF" id="PIRSF037118">
    <property type="entry name" value="Tellurite_resistance_TerA"/>
    <property type="match status" value="1"/>
</dbReference>
<evidence type="ECO:0000259" key="2">
    <source>
        <dbReference type="Pfam" id="PF02342"/>
    </source>
</evidence>
<dbReference type="InterPro" id="IPR003325">
    <property type="entry name" value="TerD"/>
</dbReference>
<name>A0A1E3L3B4_9BACL</name>
<gene>
    <name evidence="3" type="ORF">PTI45_02287</name>
</gene>